<dbReference type="HAMAP" id="MF_01940">
    <property type="entry name" value="RNA_CPDase"/>
    <property type="match status" value="1"/>
</dbReference>
<dbReference type="EMBL" id="JACSNQ010000002">
    <property type="protein sequence ID" value="MBM6774352.1"/>
    <property type="molecule type" value="Genomic_DNA"/>
</dbReference>
<evidence type="ECO:0000313" key="4">
    <source>
        <dbReference type="Proteomes" id="UP000712527"/>
    </source>
</evidence>
<dbReference type="PANTHER" id="PTHR35561">
    <property type="entry name" value="RNA 2',3'-CYCLIC PHOSPHODIESTERASE"/>
    <property type="match status" value="1"/>
</dbReference>
<protein>
    <recommendedName>
        <fullName evidence="2">RNA 2',3'-cyclic phosphodiesterase</fullName>
        <shortName evidence="2">RNA 2',3'-CPDase</shortName>
        <ecNumber evidence="2">3.1.4.58</ecNumber>
    </recommendedName>
</protein>
<organism evidence="3 4">
    <name type="scientific">Olsenella profusa</name>
    <dbReference type="NCBI Taxonomy" id="138595"/>
    <lineage>
        <taxon>Bacteria</taxon>
        <taxon>Bacillati</taxon>
        <taxon>Actinomycetota</taxon>
        <taxon>Coriobacteriia</taxon>
        <taxon>Coriobacteriales</taxon>
        <taxon>Atopobiaceae</taxon>
        <taxon>Olsenella</taxon>
    </lineage>
</organism>
<feature type="short sequence motif" description="HXTX 1" evidence="2">
    <location>
        <begin position="39"/>
        <end position="42"/>
    </location>
</feature>
<dbReference type="NCBIfam" id="TIGR02258">
    <property type="entry name" value="2_5_ligase"/>
    <property type="match status" value="1"/>
</dbReference>
<reference evidence="3 4" key="1">
    <citation type="journal article" date="2021" name="Sci. Rep.">
        <title>The distribution of antibiotic resistance genes in chicken gut microbiota commensals.</title>
        <authorList>
            <person name="Juricova H."/>
            <person name="Matiasovicova J."/>
            <person name="Kubasova T."/>
            <person name="Cejkova D."/>
            <person name="Rychlik I."/>
        </authorList>
    </citation>
    <scope>NUCLEOTIDE SEQUENCE [LARGE SCALE GENOMIC DNA]</scope>
    <source>
        <strain evidence="3 4">An794</strain>
    </source>
</reference>
<dbReference type="RefSeq" id="WP_204792708.1">
    <property type="nucleotide sequence ID" value="NZ_JACSNQ010000002.1"/>
</dbReference>
<feature type="short sequence motif" description="HXTX 2" evidence="2">
    <location>
        <begin position="124"/>
        <end position="127"/>
    </location>
</feature>
<accession>A0ABS2F0F2</accession>
<dbReference type="Pfam" id="PF13563">
    <property type="entry name" value="2_5_RNA_ligase2"/>
    <property type="match status" value="1"/>
</dbReference>
<gene>
    <name evidence="3" type="primary">thpR</name>
    <name evidence="3" type="ORF">H9X80_02125</name>
</gene>
<sequence>MRAFIALELPEAFADEMAALVRSLSAVCEGRFVAPGNHHVTLAFLGEVGEAETRLAMDALDAACAGSGPVRLAAEGLGTFGRGRDATLWLGLRRTDELEALAGRLRAELASRGVAYDQKDFLPHVTLARRARLPRAALEGLAFPRPDEAACVTLFRSDLRPDGARYKPLYTVELG</sequence>
<comment type="caution">
    <text evidence="3">The sequence shown here is derived from an EMBL/GenBank/DDBJ whole genome shotgun (WGS) entry which is preliminary data.</text>
</comment>
<comment type="function">
    <text evidence="2">Hydrolyzes RNA 2',3'-cyclic phosphodiester to an RNA 2'-phosphomonoester.</text>
</comment>
<proteinExistence type="inferred from homology"/>
<feature type="active site" description="Proton acceptor" evidence="2">
    <location>
        <position position="124"/>
    </location>
</feature>
<dbReference type="PANTHER" id="PTHR35561:SF1">
    <property type="entry name" value="RNA 2',3'-CYCLIC PHOSPHODIESTERASE"/>
    <property type="match status" value="1"/>
</dbReference>
<keyword evidence="4" id="KW-1185">Reference proteome</keyword>
<evidence type="ECO:0000313" key="3">
    <source>
        <dbReference type="EMBL" id="MBM6774352.1"/>
    </source>
</evidence>
<comment type="similarity">
    <text evidence="2">Belongs to the 2H phosphoesterase superfamily. ThpR family.</text>
</comment>
<dbReference type="EC" id="3.1.4.58" evidence="2"/>
<keyword evidence="1 2" id="KW-0378">Hydrolase</keyword>
<dbReference type="SUPFAM" id="SSF55144">
    <property type="entry name" value="LigT-like"/>
    <property type="match status" value="1"/>
</dbReference>
<evidence type="ECO:0000256" key="2">
    <source>
        <dbReference type="HAMAP-Rule" id="MF_01940"/>
    </source>
</evidence>
<evidence type="ECO:0000256" key="1">
    <source>
        <dbReference type="ARBA" id="ARBA00022801"/>
    </source>
</evidence>
<dbReference type="InterPro" id="IPR009097">
    <property type="entry name" value="Cyclic_Pdiesterase"/>
</dbReference>
<dbReference type="InterPro" id="IPR004175">
    <property type="entry name" value="RNA_CPDase"/>
</dbReference>
<dbReference type="Gene3D" id="3.90.1140.10">
    <property type="entry name" value="Cyclic phosphodiesterase"/>
    <property type="match status" value="1"/>
</dbReference>
<feature type="active site" description="Proton donor" evidence="2">
    <location>
        <position position="39"/>
    </location>
</feature>
<comment type="catalytic activity">
    <reaction evidence="2">
        <text>a 3'-end 2',3'-cyclophospho-ribonucleotide-RNA + H2O = a 3'-end 2'-phospho-ribonucleotide-RNA + H(+)</text>
        <dbReference type="Rhea" id="RHEA:11828"/>
        <dbReference type="Rhea" id="RHEA-COMP:10464"/>
        <dbReference type="Rhea" id="RHEA-COMP:17353"/>
        <dbReference type="ChEBI" id="CHEBI:15377"/>
        <dbReference type="ChEBI" id="CHEBI:15378"/>
        <dbReference type="ChEBI" id="CHEBI:83064"/>
        <dbReference type="ChEBI" id="CHEBI:173113"/>
        <dbReference type="EC" id="3.1.4.58"/>
    </reaction>
</comment>
<dbReference type="Proteomes" id="UP000712527">
    <property type="component" value="Unassembled WGS sequence"/>
</dbReference>
<name>A0ABS2F0F2_9ACTN</name>